<dbReference type="Proteomes" id="UP000061660">
    <property type="component" value="Chromosome"/>
</dbReference>
<dbReference type="STRING" id="162209.IJ22_03170"/>
<proteinExistence type="predicted"/>
<protein>
    <submittedName>
        <fullName evidence="1">Uncharacterized protein</fullName>
    </submittedName>
</protein>
<dbReference type="EMBL" id="CP013652">
    <property type="protein sequence ID" value="ALS20706.1"/>
    <property type="molecule type" value="Genomic_DNA"/>
</dbReference>
<sequence>MGLQAERTISDALLFFAPVEFLEIRQFVKM</sequence>
<dbReference type="PATRIC" id="fig|162209.4.peg.334"/>
<evidence type="ECO:0000313" key="1">
    <source>
        <dbReference type="EMBL" id="ALS20706.1"/>
    </source>
</evidence>
<reference evidence="2" key="1">
    <citation type="submission" date="2015-12" db="EMBL/GenBank/DDBJ databases">
        <title>Complete genome sequences of two moderately thermophilic Paenibacillus species.</title>
        <authorList>
            <person name="Butler R.III."/>
            <person name="Wang J."/>
            <person name="Stark B.C."/>
            <person name="Pombert J.-F."/>
        </authorList>
    </citation>
    <scope>NUCLEOTIDE SEQUENCE [LARGE SCALE GENOMIC DNA]</scope>
    <source>
        <strain evidence="2">32O-Y</strain>
    </source>
</reference>
<evidence type="ECO:0000313" key="2">
    <source>
        <dbReference type="Proteomes" id="UP000061660"/>
    </source>
</evidence>
<reference evidence="1 2" key="2">
    <citation type="journal article" date="2016" name="Genome Announc.">
        <title>Complete Genome Sequences of Two Interactive Moderate Thermophiles, Paenibacillus napthalenovorans 32O-Y and Paenibacillus sp. 32O-W.</title>
        <authorList>
            <person name="Butler R.R.III."/>
            <person name="Wang J."/>
            <person name="Stark B.C."/>
            <person name="Pombert J.F."/>
        </authorList>
    </citation>
    <scope>NUCLEOTIDE SEQUENCE [LARGE SCALE GENOMIC DNA]</scope>
    <source>
        <strain evidence="1 2">32O-Y</strain>
    </source>
</reference>
<accession>A0A0U2KVT1</accession>
<dbReference type="AlphaFoldDB" id="A0A0U2KVT1"/>
<dbReference type="KEGG" id="pnp:IJ22_03170"/>
<gene>
    <name evidence="1" type="ORF">IJ22_03170</name>
</gene>
<organism evidence="1 2">
    <name type="scientific">Paenibacillus naphthalenovorans</name>
    <dbReference type="NCBI Taxonomy" id="162209"/>
    <lineage>
        <taxon>Bacteria</taxon>
        <taxon>Bacillati</taxon>
        <taxon>Bacillota</taxon>
        <taxon>Bacilli</taxon>
        <taxon>Bacillales</taxon>
        <taxon>Paenibacillaceae</taxon>
        <taxon>Paenibacillus</taxon>
    </lineage>
</organism>
<name>A0A0U2KVT1_9BACL</name>
<keyword evidence="2" id="KW-1185">Reference proteome</keyword>